<keyword evidence="2" id="KW-0274">FAD</keyword>
<dbReference type="Gene3D" id="3.50.50.60">
    <property type="entry name" value="FAD/NAD(P)-binding domain"/>
    <property type="match status" value="1"/>
</dbReference>
<dbReference type="InterPro" id="IPR036188">
    <property type="entry name" value="FAD/NAD-bd_sf"/>
</dbReference>
<dbReference type="AlphaFoldDB" id="A0A5N7BQ13"/>
<evidence type="ECO:0000313" key="6">
    <source>
        <dbReference type="Proteomes" id="UP000326198"/>
    </source>
</evidence>
<protein>
    <recommendedName>
        <fullName evidence="4">FAD-binding domain-containing protein</fullName>
    </recommendedName>
</protein>
<evidence type="ECO:0000256" key="3">
    <source>
        <dbReference type="ARBA" id="ARBA00023002"/>
    </source>
</evidence>
<dbReference type="GO" id="GO:0071949">
    <property type="term" value="F:FAD binding"/>
    <property type="evidence" value="ECO:0007669"/>
    <property type="project" value="InterPro"/>
</dbReference>
<dbReference type="InterPro" id="IPR051704">
    <property type="entry name" value="FAD_aromatic-hydroxylase"/>
</dbReference>
<reference evidence="5 6" key="1">
    <citation type="submission" date="2019-04" db="EMBL/GenBank/DDBJ databases">
        <title>Friends and foes A comparative genomics studyof 23 Aspergillus species from section Flavi.</title>
        <authorList>
            <consortium name="DOE Joint Genome Institute"/>
            <person name="Kjaerbolling I."/>
            <person name="Vesth T."/>
            <person name="Frisvad J.C."/>
            <person name="Nybo J.L."/>
            <person name="Theobald S."/>
            <person name="Kildgaard S."/>
            <person name="Isbrandt T."/>
            <person name="Kuo A."/>
            <person name="Sato A."/>
            <person name="Lyhne E.K."/>
            <person name="Kogle M.E."/>
            <person name="Wiebenga A."/>
            <person name="Kun R.S."/>
            <person name="Lubbers R.J."/>
            <person name="Makela M.R."/>
            <person name="Barry K."/>
            <person name="Chovatia M."/>
            <person name="Clum A."/>
            <person name="Daum C."/>
            <person name="Haridas S."/>
            <person name="He G."/>
            <person name="LaButti K."/>
            <person name="Lipzen A."/>
            <person name="Mondo S."/>
            <person name="Riley R."/>
            <person name="Salamov A."/>
            <person name="Simmons B.A."/>
            <person name="Magnuson J.K."/>
            <person name="Henrissat B."/>
            <person name="Mortensen U.H."/>
            <person name="Larsen T.O."/>
            <person name="Devries R.P."/>
            <person name="Grigoriev I.V."/>
            <person name="Machida M."/>
            <person name="Baker S.E."/>
            <person name="Andersen M.R."/>
        </authorList>
    </citation>
    <scope>NUCLEOTIDE SEQUENCE [LARGE SCALE GENOMIC DNA]</scope>
    <source>
        <strain evidence="5 6">IBT 29228</strain>
    </source>
</reference>
<dbReference type="PRINTS" id="PR00420">
    <property type="entry name" value="RNGMNOXGNASE"/>
</dbReference>
<evidence type="ECO:0000259" key="4">
    <source>
        <dbReference type="Pfam" id="PF01494"/>
    </source>
</evidence>
<gene>
    <name evidence="5" type="ORF">BDV26DRAFT_276997</name>
</gene>
<dbReference type="Gene3D" id="3.30.9.10">
    <property type="entry name" value="D-Amino Acid Oxidase, subunit A, domain 2"/>
    <property type="match status" value="1"/>
</dbReference>
<sequence>MPQLKVLICGAGITGNALAFWLSKLGYEITVLERFPKIRASGLQVDLRGPGIQVLRRMGLEKAFRASSVTEQGLQLVDQKGRNWGYFPANRSGKGLQSFTTDFEIMRGDLCQLLYDASKDQVKYRFGIWVTELTGREEDGVEVLLSDGSRERFDLVVGADGAGSHTRKMILGAGAKDPVRPLGAYTGYFTIPKPVGVGEGYNATVFIAPGNKGIMTRRADPKRYQAYMFCKPNASERLESASKGDIEDEKQGLAEAFRGIGWKADEIIKGLIDSDDFYCERMGVVTMDYWSRGRVVLVGDAAYCPTAMTGMGTTCGMTGAYVLAGEIGKHCGQGFDGGMPVSKNSVTLALAGYEETLRPFITTIQRGLTDGEDYLDRFPSSPVGVQMVYILFWVASLLRLDFLAKWLLREDTKGWELPEYKQMDCTSD</sequence>
<evidence type="ECO:0000256" key="2">
    <source>
        <dbReference type="ARBA" id="ARBA00022827"/>
    </source>
</evidence>
<evidence type="ECO:0000313" key="5">
    <source>
        <dbReference type="EMBL" id="KAE8383733.1"/>
    </source>
</evidence>
<keyword evidence="1" id="KW-0285">Flavoprotein</keyword>
<name>A0A5N7BQ13_9EURO</name>
<dbReference type="PANTHER" id="PTHR46865">
    <property type="entry name" value="OXIDOREDUCTASE-RELATED"/>
    <property type="match status" value="1"/>
</dbReference>
<dbReference type="GO" id="GO:0016491">
    <property type="term" value="F:oxidoreductase activity"/>
    <property type="evidence" value="ECO:0007669"/>
    <property type="project" value="UniProtKB-KW"/>
</dbReference>
<dbReference type="Proteomes" id="UP000326198">
    <property type="component" value="Unassembled WGS sequence"/>
</dbReference>
<accession>A0A5N7BQ13</accession>
<evidence type="ECO:0000256" key="1">
    <source>
        <dbReference type="ARBA" id="ARBA00022630"/>
    </source>
</evidence>
<keyword evidence="3" id="KW-0560">Oxidoreductase</keyword>
<dbReference type="InterPro" id="IPR002938">
    <property type="entry name" value="FAD-bd"/>
</dbReference>
<dbReference type="OrthoDB" id="655030at2759"/>
<proteinExistence type="predicted"/>
<dbReference type="Pfam" id="PF01494">
    <property type="entry name" value="FAD_binding_3"/>
    <property type="match status" value="1"/>
</dbReference>
<dbReference type="PANTHER" id="PTHR46865:SF7">
    <property type="entry name" value="MONOOXYGENASE, PUTATIVE (AFU_ORTHOLOGUE AFUA_8G07040)-RELATED"/>
    <property type="match status" value="1"/>
</dbReference>
<feature type="domain" description="FAD-binding" evidence="4">
    <location>
        <begin position="4"/>
        <end position="328"/>
    </location>
</feature>
<keyword evidence="6" id="KW-1185">Reference proteome</keyword>
<organism evidence="5 6">
    <name type="scientific">Aspergillus bertholletiae</name>
    <dbReference type="NCBI Taxonomy" id="1226010"/>
    <lineage>
        <taxon>Eukaryota</taxon>
        <taxon>Fungi</taxon>
        <taxon>Dikarya</taxon>
        <taxon>Ascomycota</taxon>
        <taxon>Pezizomycotina</taxon>
        <taxon>Eurotiomycetes</taxon>
        <taxon>Eurotiomycetidae</taxon>
        <taxon>Eurotiales</taxon>
        <taxon>Aspergillaceae</taxon>
        <taxon>Aspergillus</taxon>
        <taxon>Aspergillus subgen. Circumdati</taxon>
    </lineage>
</organism>
<dbReference type="EMBL" id="ML736153">
    <property type="protein sequence ID" value="KAE8383733.1"/>
    <property type="molecule type" value="Genomic_DNA"/>
</dbReference>
<dbReference type="SUPFAM" id="SSF51905">
    <property type="entry name" value="FAD/NAD(P)-binding domain"/>
    <property type="match status" value="1"/>
</dbReference>